<organism evidence="3">
    <name type="scientific">Chlorella variabilis</name>
    <name type="common">Green alga</name>
    <dbReference type="NCBI Taxonomy" id="554065"/>
    <lineage>
        <taxon>Eukaryota</taxon>
        <taxon>Viridiplantae</taxon>
        <taxon>Chlorophyta</taxon>
        <taxon>core chlorophytes</taxon>
        <taxon>Trebouxiophyceae</taxon>
        <taxon>Chlorellales</taxon>
        <taxon>Chlorellaceae</taxon>
        <taxon>Chlorella clade</taxon>
        <taxon>Chlorella</taxon>
    </lineage>
</organism>
<dbReference type="AlphaFoldDB" id="E1ZLK1"/>
<evidence type="ECO:0000313" key="3">
    <source>
        <dbReference type="Proteomes" id="UP000008141"/>
    </source>
</evidence>
<keyword evidence="3" id="KW-1185">Reference proteome</keyword>
<proteinExistence type="predicted"/>
<feature type="compositionally biased region" description="Polar residues" evidence="1">
    <location>
        <begin position="56"/>
        <end position="65"/>
    </location>
</feature>
<evidence type="ECO:0000313" key="2">
    <source>
        <dbReference type="EMBL" id="EFN53281.1"/>
    </source>
</evidence>
<dbReference type="InParanoid" id="E1ZLK1"/>
<accession>E1ZLK1</accession>
<dbReference type="Proteomes" id="UP000008141">
    <property type="component" value="Unassembled WGS sequence"/>
</dbReference>
<evidence type="ECO:0000256" key="1">
    <source>
        <dbReference type="SAM" id="MobiDB-lite"/>
    </source>
</evidence>
<name>E1ZLK1_CHLVA</name>
<dbReference type="RefSeq" id="XP_005845383.1">
    <property type="nucleotide sequence ID" value="XM_005845321.1"/>
</dbReference>
<feature type="region of interest" description="Disordered" evidence="1">
    <location>
        <begin position="51"/>
        <end position="82"/>
    </location>
</feature>
<dbReference type="KEGG" id="cvr:CHLNCDRAFT_136912"/>
<dbReference type="GeneID" id="17352681"/>
<dbReference type="EMBL" id="GL433852">
    <property type="protein sequence ID" value="EFN53281.1"/>
    <property type="molecule type" value="Genomic_DNA"/>
</dbReference>
<reference evidence="2 3" key="1">
    <citation type="journal article" date="2010" name="Plant Cell">
        <title>The Chlorella variabilis NC64A genome reveals adaptation to photosymbiosis, coevolution with viruses, and cryptic sex.</title>
        <authorList>
            <person name="Blanc G."/>
            <person name="Duncan G."/>
            <person name="Agarkova I."/>
            <person name="Borodovsky M."/>
            <person name="Gurnon J."/>
            <person name="Kuo A."/>
            <person name="Lindquist E."/>
            <person name="Lucas S."/>
            <person name="Pangilinan J."/>
            <person name="Polle J."/>
            <person name="Salamov A."/>
            <person name="Terry A."/>
            <person name="Yamada T."/>
            <person name="Dunigan D.D."/>
            <person name="Grigoriev I.V."/>
            <person name="Claverie J.M."/>
            <person name="Van Etten J.L."/>
        </authorList>
    </citation>
    <scope>NUCLEOTIDE SEQUENCE [LARGE SCALE GENOMIC DNA]</scope>
    <source>
        <strain evidence="2 3">NC64A</strain>
    </source>
</reference>
<sequence>MSLAKFLQCSEADACERMGVSLEEFASFKAAWQENDFRAWMDQRKVGIERYRGLTGSRQRPTGASTAAAQREQQVRQQRERRQQLQQRWEQQVAQSSSSVCEEQEEYLREQQLLEEQADFCEWPQEEEQADFCKWPQEEEQDAHVQRA</sequence>
<protein>
    <submittedName>
        <fullName evidence="2">Expressed protein</fullName>
    </submittedName>
</protein>
<gene>
    <name evidence="2" type="ORF">CHLNCDRAFT_136912</name>
</gene>
<feature type="compositionally biased region" description="Basic and acidic residues" evidence="1">
    <location>
        <begin position="73"/>
        <end position="82"/>
    </location>
</feature>